<sequence length="335" mass="38837">MSSSQPHQPIQLRRQDLTPVARGCAEFIIHSIIPTGNKSEITIPRAILIHSIIKGEDVRVEELISDNIAICVEGVQGKLIFPSTIFRLCKEAGVPFGEFKGTKYIPIEKPITVRVMVRTRGRNANYIQEQHMEEEDYMQPDYNVAEYENEQEHEQPEVDFEARNQHYAAPNNEFFNNFQEQQQQNFQQMNEQFSNMQLQQMQFFENMQKIQAQYLEKLKGLKTKQDEMYTEQNNFYRQIRKEQGEMAKEIEEIKKFQSKNASSREAYSGWAHQQANPNLVEMPIHKIPDLVHENAANGEHIFYGALKSHTTQGGLSQPSQPSKPTDTPMEDAEKE</sequence>
<evidence type="ECO:0000313" key="4">
    <source>
        <dbReference type="Proteomes" id="UP001341840"/>
    </source>
</evidence>
<dbReference type="EMBL" id="JASCZI010094196">
    <property type="protein sequence ID" value="MED6153664.1"/>
    <property type="molecule type" value="Genomic_DNA"/>
</dbReference>
<dbReference type="Proteomes" id="UP001341840">
    <property type="component" value="Unassembled WGS sequence"/>
</dbReference>
<feature type="region of interest" description="Disordered" evidence="1">
    <location>
        <begin position="302"/>
        <end position="335"/>
    </location>
</feature>
<feature type="compositionally biased region" description="Polar residues" evidence="1">
    <location>
        <begin position="308"/>
        <end position="325"/>
    </location>
</feature>
<evidence type="ECO:0000259" key="2">
    <source>
        <dbReference type="Pfam" id="PF20167"/>
    </source>
</evidence>
<keyword evidence="4" id="KW-1185">Reference proteome</keyword>
<protein>
    <recommendedName>
        <fullName evidence="2">Putative plant transposon protein domain-containing protein</fullName>
    </recommendedName>
</protein>
<dbReference type="InterPro" id="IPR046796">
    <property type="entry name" value="Transposase_32_dom"/>
</dbReference>
<dbReference type="Pfam" id="PF20167">
    <property type="entry name" value="Transposase_32"/>
    <property type="match status" value="1"/>
</dbReference>
<proteinExistence type="predicted"/>
<organism evidence="3 4">
    <name type="scientific">Stylosanthes scabra</name>
    <dbReference type="NCBI Taxonomy" id="79078"/>
    <lineage>
        <taxon>Eukaryota</taxon>
        <taxon>Viridiplantae</taxon>
        <taxon>Streptophyta</taxon>
        <taxon>Embryophyta</taxon>
        <taxon>Tracheophyta</taxon>
        <taxon>Spermatophyta</taxon>
        <taxon>Magnoliopsida</taxon>
        <taxon>eudicotyledons</taxon>
        <taxon>Gunneridae</taxon>
        <taxon>Pentapetalae</taxon>
        <taxon>rosids</taxon>
        <taxon>fabids</taxon>
        <taxon>Fabales</taxon>
        <taxon>Fabaceae</taxon>
        <taxon>Papilionoideae</taxon>
        <taxon>50 kb inversion clade</taxon>
        <taxon>dalbergioids sensu lato</taxon>
        <taxon>Dalbergieae</taxon>
        <taxon>Pterocarpus clade</taxon>
        <taxon>Stylosanthes</taxon>
    </lineage>
</organism>
<gene>
    <name evidence="3" type="ORF">PIB30_104315</name>
</gene>
<feature type="domain" description="Putative plant transposon protein" evidence="2">
    <location>
        <begin position="10"/>
        <end position="95"/>
    </location>
</feature>
<evidence type="ECO:0000313" key="3">
    <source>
        <dbReference type="EMBL" id="MED6153664.1"/>
    </source>
</evidence>
<accession>A0ABU6TYM5</accession>
<comment type="caution">
    <text evidence="3">The sequence shown here is derived from an EMBL/GenBank/DDBJ whole genome shotgun (WGS) entry which is preliminary data.</text>
</comment>
<name>A0ABU6TYM5_9FABA</name>
<evidence type="ECO:0000256" key="1">
    <source>
        <dbReference type="SAM" id="MobiDB-lite"/>
    </source>
</evidence>
<reference evidence="3 4" key="1">
    <citation type="journal article" date="2023" name="Plants (Basel)">
        <title>Bridging the Gap: Combining Genomics and Transcriptomics Approaches to Understand Stylosanthes scabra, an Orphan Legume from the Brazilian Caatinga.</title>
        <authorList>
            <person name="Ferreira-Neto J.R.C."/>
            <person name="da Silva M.D."/>
            <person name="Binneck E."/>
            <person name="de Melo N.F."/>
            <person name="da Silva R.H."/>
            <person name="de Melo A.L.T.M."/>
            <person name="Pandolfi V."/>
            <person name="Bustamante F.O."/>
            <person name="Brasileiro-Vidal A.C."/>
            <person name="Benko-Iseppon A.M."/>
        </authorList>
    </citation>
    <scope>NUCLEOTIDE SEQUENCE [LARGE SCALE GENOMIC DNA]</scope>
    <source>
        <tissue evidence="3">Leaves</tissue>
    </source>
</reference>